<dbReference type="AlphaFoldDB" id="A0A2N5GND1"/>
<dbReference type="GO" id="GO:0004729">
    <property type="term" value="F:oxygen-dependent protoporphyrinogen oxidase activity"/>
    <property type="evidence" value="ECO:0007669"/>
    <property type="project" value="UniProtKB-UniRule"/>
</dbReference>
<comment type="caution">
    <text evidence="14">The sequence shown here is derived from an EMBL/GenBank/DDBJ whole genome shotgun (WGS) entry which is preliminary data.</text>
</comment>
<keyword evidence="17" id="KW-1185">Reference proteome</keyword>
<comment type="subcellular location">
    <subcellularLocation>
        <location evidence="11">Cytoplasm</location>
    </subcellularLocation>
</comment>
<evidence type="ECO:0000313" key="17">
    <source>
        <dbReference type="Proteomes" id="UP000235114"/>
    </source>
</evidence>
<dbReference type="EMBL" id="PGVD01000032">
    <property type="protein sequence ID" value="PLR96464.1"/>
    <property type="molecule type" value="Genomic_DNA"/>
</dbReference>
<comment type="cofactor">
    <cofactor evidence="2 11">
        <name>FAD</name>
        <dbReference type="ChEBI" id="CHEBI:57692"/>
    </cofactor>
</comment>
<dbReference type="PANTHER" id="PTHR42923">
    <property type="entry name" value="PROTOPORPHYRINOGEN OXIDASE"/>
    <property type="match status" value="1"/>
</dbReference>
<dbReference type="Gene3D" id="3.90.660.20">
    <property type="entry name" value="Protoporphyrinogen oxidase, mitochondrial, domain 2"/>
    <property type="match status" value="1"/>
</dbReference>
<comment type="function">
    <text evidence="11">Involved in coproporphyrin-dependent heme b biosynthesis. Catalyzes the oxidation of coproporphyrinogen III to coproporphyrin III.</text>
</comment>
<dbReference type="Pfam" id="PF01593">
    <property type="entry name" value="Amino_oxidase"/>
    <property type="match status" value="1"/>
</dbReference>
<evidence type="ECO:0000256" key="1">
    <source>
        <dbReference type="ARBA" id="ARBA00001755"/>
    </source>
</evidence>
<dbReference type="EC" id="1.3.3.15" evidence="5 11"/>
<feature type="domain" description="Amine oxidase" evidence="13">
    <location>
        <begin position="14"/>
        <end position="459"/>
    </location>
</feature>
<evidence type="ECO:0000256" key="5">
    <source>
        <dbReference type="ARBA" id="ARBA00012402"/>
    </source>
</evidence>
<evidence type="ECO:0000256" key="8">
    <source>
        <dbReference type="ARBA" id="ARBA00022827"/>
    </source>
</evidence>
<evidence type="ECO:0000256" key="4">
    <source>
        <dbReference type="ARBA" id="ARBA00008310"/>
    </source>
</evidence>
<keyword evidence="10 11" id="KW-0350">Heme biosynthesis</keyword>
<dbReference type="FunFam" id="1.10.3110.10:FF:000001">
    <property type="entry name" value="Protoporphyrinogen oxidase"/>
    <property type="match status" value="1"/>
</dbReference>
<dbReference type="InterPro" id="IPR036188">
    <property type="entry name" value="FAD/NAD-bd_sf"/>
</dbReference>
<evidence type="ECO:0000256" key="7">
    <source>
        <dbReference type="ARBA" id="ARBA00022630"/>
    </source>
</evidence>
<gene>
    <name evidence="14" type="ORF">CU635_08450</name>
    <name evidence="15" type="ORF">CVD25_12030</name>
</gene>
<evidence type="ECO:0000256" key="3">
    <source>
        <dbReference type="ARBA" id="ARBA00004744"/>
    </source>
</evidence>
<keyword evidence="12" id="KW-0812">Transmembrane</keyword>
<dbReference type="InterPro" id="IPR004572">
    <property type="entry name" value="Protoporphyrinogen_oxidase"/>
</dbReference>
<dbReference type="SUPFAM" id="SSF51905">
    <property type="entry name" value="FAD/NAD(P)-binding domain"/>
    <property type="match status" value="1"/>
</dbReference>
<evidence type="ECO:0000313" key="15">
    <source>
        <dbReference type="EMBL" id="PLR96464.1"/>
    </source>
</evidence>
<dbReference type="Gene3D" id="3.50.50.60">
    <property type="entry name" value="FAD/NAD(P)-binding domain"/>
    <property type="match status" value="1"/>
</dbReference>
<comment type="pathway">
    <text evidence="3 11">Porphyrin-containing compound metabolism; protoheme biosynthesis.</text>
</comment>
<dbReference type="Proteomes" id="UP000235114">
    <property type="component" value="Unassembled WGS sequence"/>
</dbReference>
<dbReference type="NCBIfam" id="NF008845">
    <property type="entry name" value="PRK11883.1-5"/>
    <property type="match status" value="1"/>
</dbReference>
<keyword evidence="8 11" id="KW-0274">FAD</keyword>
<organism evidence="14 16">
    <name type="scientific">Bacillus canaveralius</name>
    <dbReference type="NCBI Taxonomy" id="1403243"/>
    <lineage>
        <taxon>Bacteria</taxon>
        <taxon>Bacillati</taxon>
        <taxon>Bacillota</taxon>
        <taxon>Bacilli</taxon>
        <taxon>Bacillales</taxon>
        <taxon>Bacillaceae</taxon>
        <taxon>Bacillus</taxon>
    </lineage>
</organism>
<dbReference type="EMBL" id="PGVA01000016">
    <property type="protein sequence ID" value="PLR83778.1"/>
    <property type="molecule type" value="Genomic_DNA"/>
</dbReference>
<dbReference type="GO" id="GO:0005737">
    <property type="term" value="C:cytoplasm"/>
    <property type="evidence" value="ECO:0007669"/>
    <property type="project" value="UniProtKB-SubCell"/>
</dbReference>
<evidence type="ECO:0000256" key="11">
    <source>
        <dbReference type="RuleBase" id="RU364052"/>
    </source>
</evidence>
<dbReference type="SUPFAM" id="SSF54373">
    <property type="entry name" value="FAD-linked reductases, C-terminal domain"/>
    <property type="match status" value="1"/>
</dbReference>
<dbReference type="InterPro" id="IPR002937">
    <property type="entry name" value="Amino_oxidase"/>
</dbReference>
<keyword evidence="12" id="KW-0472">Membrane</keyword>
<reference evidence="15 17" key="2">
    <citation type="submission" date="2017-12" db="EMBL/GenBank/DDBJ databases">
        <title>Comparative Functional Genomics of Dry Heat Resistant strains isolated from the Viking Spacecraft.</title>
        <authorList>
            <person name="Seuylemezian A."/>
            <person name="Cooper K."/>
            <person name="Vaishampayan P."/>
        </authorList>
    </citation>
    <scope>NUCLEOTIDE SEQUENCE [LARGE SCALE GENOMIC DNA]</scope>
    <source>
        <strain evidence="15 17">ATCC 29669</strain>
    </source>
</reference>
<dbReference type="NCBIfam" id="TIGR00562">
    <property type="entry name" value="proto_IX_ox"/>
    <property type="match status" value="1"/>
</dbReference>
<keyword evidence="11" id="KW-0963">Cytoplasm</keyword>
<dbReference type="Gene3D" id="1.10.3110.10">
    <property type="entry name" value="protoporphyrinogen ix oxidase, domain 3"/>
    <property type="match status" value="1"/>
</dbReference>
<comment type="similarity">
    <text evidence="4 11">Belongs to the protoporphyrinogen/coproporphyrinogen oxidase family. Coproporphyrinogen III oxidase subfamily.</text>
</comment>
<dbReference type="InterPro" id="IPR050464">
    <property type="entry name" value="Zeta_carotene_desat/Oxidored"/>
</dbReference>
<evidence type="ECO:0000313" key="16">
    <source>
        <dbReference type="Proteomes" id="UP000234951"/>
    </source>
</evidence>
<dbReference type="GO" id="GO:0006783">
    <property type="term" value="P:heme biosynthetic process"/>
    <property type="evidence" value="ECO:0007669"/>
    <property type="project" value="UniProtKB-UniRule"/>
</dbReference>
<evidence type="ECO:0000256" key="9">
    <source>
        <dbReference type="ARBA" id="ARBA00023002"/>
    </source>
</evidence>
<evidence type="ECO:0000313" key="14">
    <source>
        <dbReference type="EMBL" id="PLR83778.1"/>
    </source>
</evidence>
<dbReference type="OrthoDB" id="9805195at2"/>
<evidence type="ECO:0000256" key="6">
    <source>
        <dbReference type="ARBA" id="ARBA00019046"/>
    </source>
</evidence>
<name>A0A2N5GND1_9BACI</name>
<protein>
    <recommendedName>
        <fullName evidence="6 11">Coproporphyrinogen III oxidase</fullName>
        <ecNumber evidence="5 11">1.3.3.15</ecNumber>
    </recommendedName>
</protein>
<dbReference type="UniPathway" id="UPA00252"/>
<feature type="transmembrane region" description="Helical" evidence="12">
    <location>
        <begin position="7"/>
        <end position="23"/>
    </location>
</feature>
<keyword evidence="9 11" id="KW-0560">Oxidoreductase</keyword>
<evidence type="ECO:0000259" key="13">
    <source>
        <dbReference type="Pfam" id="PF01593"/>
    </source>
</evidence>
<sequence>MQGRKRVAVIGGGITGLAAAYYLQKQAREQNMAVDVNLIEASHRLGGKIQTVVRDGYVIEKGPDSFLGRKQSASRLAKEVGMADQLINNSAGKSYVLVKERLHPMPGGSIMGIPTEVAPFVTTGLFSIPGKIRAAADFFLPRSNPSEDQSLGQFFRRRLGDEVVENLIEPLLSGIYAGDIDRLSLMSTFPQFYEVEQKYRSLILGMKKATPARPKNPSQKGNGLFLTFSSGLQSFVDAIESKLEPRSVLKGMRVEQIIQKSGGYEIELNNGEIILADSIISAVPHQAVPMLFPGNDLFSELKEMPSTSVATVAMAFPKEAIKKDIEGTGFVVSRNSDYTITACTWTHKKWPHSTPDGKVLLRCYVGRAGDEAVVGLSDDEIIKIVLEDLNKTMDITAEPEFSIISRWNNSMPQYTVGHKQMVEKIKEQMPSEYPGIFLAGSSFEGLGIPDCIDQGEVAVKMVLDYLTINEEATTAVKS</sequence>
<proteinExistence type="inferred from homology"/>
<keyword evidence="7 11" id="KW-0285">Flavoprotein</keyword>
<reference evidence="14 16" key="1">
    <citation type="submission" date="2017-11" db="EMBL/GenBank/DDBJ databases">
        <title>Comparitive Functional Genomics of Dry Heat Resistant strains isolated from the Viking Spacecraft.</title>
        <authorList>
            <person name="Seuylemezian A."/>
            <person name="Cooper K."/>
            <person name="Vaishampayan P."/>
        </authorList>
    </citation>
    <scope>NUCLEOTIDE SEQUENCE [LARGE SCALE GENOMIC DNA]</scope>
    <source>
        <strain evidence="14 16">M4.6</strain>
    </source>
</reference>
<dbReference type="PANTHER" id="PTHR42923:SF3">
    <property type="entry name" value="PROTOPORPHYRINOGEN OXIDASE"/>
    <property type="match status" value="1"/>
</dbReference>
<evidence type="ECO:0000256" key="10">
    <source>
        <dbReference type="ARBA" id="ARBA00023133"/>
    </source>
</evidence>
<evidence type="ECO:0000256" key="2">
    <source>
        <dbReference type="ARBA" id="ARBA00001974"/>
    </source>
</evidence>
<accession>A0A2N5GND1</accession>
<keyword evidence="12" id="KW-1133">Transmembrane helix</keyword>
<dbReference type="Proteomes" id="UP000234951">
    <property type="component" value="Unassembled WGS sequence"/>
</dbReference>
<comment type="catalytic activity">
    <reaction evidence="1">
        <text>coproporphyrinogen III + 3 O2 = coproporphyrin III + 3 H2O2</text>
        <dbReference type="Rhea" id="RHEA:43436"/>
        <dbReference type="ChEBI" id="CHEBI:15379"/>
        <dbReference type="ChEBI" id="CHEBI:16240"/>
        <dbReference type="ChEBI" id="CHEBI:57309"/>
        <dbReference type="ChEBI" id="CHEBI:131725"/>
        <dbReference type="EC" id="1.3.3.15"/>
    </reaction>
    <physiologicalReaction direction="left-to-right" evidence="1">
        <dbReference type="Rhea" id="RHEA:43437"/>
    </physiologicalReaction>
</comment>
<evidence type="ECO:0000256" key="12">
    <source>
        <dbReference type="SAM" id="Phobius"/>
    </source>
</evidence>